<dbReference type="RefSeq" id="WP_132694672.1">
    <property type="nucleotide sequence ID" value="NZ_SLVM01000010.1"/>
</dbReference>
<name>A0A4R1YUM7_9RHOB</name>
<dbReference type="OrthoDB" id="7863679at2"/>
<reference evidence="1 2" key="1">
    <citation type="submission" date="2019-03" db="EMBL/GenBank/DDBJ databases">
        <title>Genomic Encyclopedia of Type Strains, Phase IV (KMG-IV): sequencing the most valuable type-strain genomes for metagenomic binning, comparative biology and taxonomic classification.</title>
        <authorList>
            <person name="Goeker M."/>
        </authorList>
    </citation>
    <scope>NUCLEOTIDE SEQUENCE [LARGE SCALE GENOMIC DNA]</scope>
    <source>
        <strain evidence="1 2">DSM 21153</strain>
    </source>
</reference>
<dbReference type="Proteomes" id="UP000295277">
    <property type="component" value="Unassembled WGS sequence"/>
</dbReference>
<accession>A0A4R1YUM7</accession>
<sequence>MTDPAPWTEAEMLEAAARAVGKIDARGPLGLIRVTSREIEAMALTLVCLGVVPIPPDAPRPDRSPFSPIQRRD</sequence>
<dbReference type="AlphaFoldDB" id="A0A4R1YUM7"/>
<organism evidence="1 2">
    <name type="scientific">Rhodovulum steppense</name>
    <dbReference type="NCBI Taxonomy" id="540251"/>
    <lineage>
        <taxon>Bacteria</taxon>
        <taxon>Pseudomonadati</taxon>
        <taxon>Pseudomonadota</taxon>
        <taxon>Alphaproteobacteria</taxon>
        <taxon>Rhodobacterales</taxon>
        <taxon>Paracoccaceae</taxon>
        <taxon>Rhodovulum</taxon>
    </lineage>
</organism>
<evidence type="ECO:0000313" key="2">
    <source>
        <dbReference type="Proteomes" id="UP000295277"/>
    </source>
</evidence>
<proteinExistence type="predicted"/>
<comment type="caution">
    <text evidence="1">The sequence shown here is derived from an EMBL/GenBank/DDBJ whole genome shotgun (WGS) entry which is preliminary data.</text>
</comment>
<gene>
    <name evidence="1" type="ORF">EV216_110123</name>
</gene>
<protein>
    <submittedName>
        <fullName evidence="1">Uncharacterized protein</fullName>
    </submittedName>
</protein>
<dbReference type="EMBL" id="SLVM01000010">
    <property type="protein sequence ID" value="TCM84805.1"/>
    <property type="molecule type" value="Genomic_DNA"/>
</dbReference>
<keyword evidence="2" id="KW-1185">Reference proteome</keyword>
<evidence type="ECO:0000313" key="1">
    <source>
        <dbReference type="EMBL" id="TCM84805.1"/>
    </source>
</evidence>